<dbReference type="AlphaFoldDB" id="A0AAV2F4N6"/>
<dbReference type="Proteomes" id="UP001497516">
    <property type="component" value="Chromosome 6"/>
</dbReference>
<gene>
    <name evidence="2" type="ORF">LTRI10_LOCUS33774</name>
</gene>
<accession>A0AAV2F4N6</accession>
<organism evidence="2 3">
    <name type="scientific">Linum trigynum</name>
    <dbReference type="NCBI Taxonomy" id="586398"/>
    <lineage>
        <taxon>Eukaryota</taxon>
        <taxon>Viridiplantae</taxon>
        <taxon>Streptophyta</taxon>
        <taxon>Embryophyta</taxon>
        <taxon>Tracheophyta</taxon>
        <taxon>Spermatophyta</taxon>
        <taxon>Magnoliopsida</taxon>
        <taxon>eudicotyledons</taxon>
        <taxon>Gunneridae</taxon>
        <taxon>Pentapetalae</taxon>
        <taxon>rosids</taxon>
        <taxon>fabids</taxon>
        <taxon>Malpighiales</taxon>
        <taxon>Linaceae</taxon>
        <taxon>Linum</taxon>
    </lineage>
</organism>
<sequence>MNNLFQNCTQPAISCIGLINFVNNHLRIALKTDRRQALLHTPNNSFPKHKNFHYDWIIQMRKLDPSSQQERLGWVKKNHPTSRMRPTLSSLVPHANKLGITHMSIGQHYWDLYHRCLIRWKTHPLLIVLVKLSHERRDPKLLALKDYPFSRSPDPPKDSNNRHNHRRLMDQTQQTLKKQWKGMPRQTLSQILQSRIIPESPRNQAIKD</sequence>
<keyword evidence="3" id="KW-1185">Reference proteome</keyword>
<protein>
    <submittedName>
        <fullName evidence="2">Uncharacterized protein</fullName>
    </submittedName>
</protein>
<dbReference type="EMBL" id="OZ034819">
    <property type="protein sequence ID" value="CAL1393180.1"/>
    <property type="molecule type" value="Genomic_DNA"/>
</dbReference>
<proteinExistence type="predicted"/>
<evidence type="ECO:0000313" key="3">
    <source>
        <dbReference type="Proteomes" id="UP001497516"/>
    </source>
</evidence>
<evidence type="ECO:0000313" key="2">
    <source>
        <dbReference type="EMBL" id="CAL1393180.1"/>
    </source>
</evidence>
<evidence type="ECO:0000256" key="1">
    <source>
        <dbReference type="SAM" id="MobiDB-lite"/>
    </source>
</evidence>
<feature type="region of interest" description="Disordered" evidence="1">
    <location>
        <begin position="146"/>
        <end position="166"/>
    </location>
</feature>
<name>A0AAV2F4N6_9ROSI</name>
<reference evidence="2 3" key="1">
    <citation type="submission" date="2024-04" db="EMBL/GenBank/DDBJ databases">
        <authorList>
            <person name="Fracassetti M."/>
        </authorList>
    </citation>
    <scope>NUCLEOTIDE SEQUENCE [LARGE SCALE GENOMIC DNA]</scope>
</reference>